<evidence type="ECO:0000313" key="7">
    <source>
        <dbReference type="Proteomes" id="UP000237381"/>
    </source>
</evidence>
<dbReference type="InterPro" id="IPR000847">
    <property type="entry name" value="LysR_HTH_N"/>
</dbReference>
<evidence type="ECO:0000256" key="1">
    <source>
        <dbReference type="ARBA" id="ARBA00009437"/>
    </source>
</evidence>
<dbReference type="Gene3D" id="3.40.190.290">
    <property type="match status" value="1"/>
</dbReference>
<dbReference type="SUPFAM" id="SSF46785">
    <property type="entry name" value="Winged helix' DNA-binding domain"/>
    <property type="match status" value="1"/>
</dbReference>
<evidence type="ECO:0000259" key="5">
    <source>
        <dbReference type="PROSITE" id="PS50931"/>
    </source>
</evidence>
<dbReference type="EMBL" id="PQGA01000007">
    <property type="protein sequence ID" value="POR51084.1"/>
    <property type="molecule type" value="Genomic_DNA"/>
</dbReference>
<dbReference type="GO" id="GO:0043565">
    <property type="term" value="F:sequence-specific DNA binding"/>
    <property type="evidence" value="ECO:0007669"/>
    <property type="project" value="TreeGrafter"/>
</dbReference>
<dbReference type="PROSITE" id="PS50931">
    <property type="entry name" value="HTH_LYSR"/>
    <property type="match status" value="1"/>
</dbReference>
<dbReference type="OrthoDB" id="8523827at2"/>
<organism evidence="6 7">
    <name type="scientific">Paraburkholderia eburnea</name>
    <dbReference type="NCBI Taxonomy" id="1189126"/>
    <lineage>
        <taxon>Bacteria</taxon>
        <taxon>Pseudomonadati</taxon>
        <taxon>Pseudomonadota</taxon>
        <taxon>Betaproteobacteria</taxon>
        <taxon>Burkholderiales</taxon>
        <taxon>Burkholderiaceae</taxon>
        <taxon>Paraburkholderia</taxon>
    </lineage>
</organism>
<evidence type="ECO:0000256" key="2">
    <source>
        <dbReference type="ARBA" id="ARBA00023015"/>
    </source>
</evidence>
<dbReference type="Pfam" id="PF03466">
    <property type="entry name" value="LysR_substrate"/>
    <property type="match status" value="1"/>
</dbReference>
<dbReference type="GO" id="GO:0006351">
    <property type="term" value="P:DNA-templated transcription"/>
    <property type="evidence" value="ECO:0007669"/>
    <property type="project" value="TreeGrafter"/>
</dbReference>
<keyword evidence="4" id="KW-0804">Transcription</keyword>
<name>A0A2S4M8R3_9BURK</name>
<dbReference type="AlphaFoldDB" id="A0A2S4M8R3"/>
<comment type="similarity">
    <text evidence="1">Belongs to the LysR transcriptional regulatory family.</text>
</comment>
<dbReference type="PANTHER" id="PTHR30537:SF5">
    <property type="entry name" value="HTH-TYPE TRANSCRIPTIONAL ACTIVATOR TTDR-RELATED"/>
    <property type="match status" value="1"/>
</dbReference>
<dbReference type="Proteomes" id="UP000237381">
    <property type="component" value="Unassembled WGS sequence"/>
</dbReference>
<dbReference type="InterPro" id="IPR036390">
    <property type="entry name" value="WH_DNA-bd_sf"/>
</dbReference>
<dbReference type="InterPro" id="IPR036388">
    <property type="entry name" value="WH-like_DNA-bd_sf"/>
</dbReference>
<dbReference type="InterPro" id="IPR005119">
    <property type="entry name" value="LysR_subst-bd"/>
</dbReference>
<evidence type="ECO:0000256" key="3">
    <source>
        <dbReference type="ARBA" id="ARBA00023125"/>
    </source>
</evidence>
<dbReference type="CDD" id="cd08422">
    <property type="entry name" value="PBP2_CrgA_like"/>
    <property type="match status" value="1"/>
</dbReference>
<dbReference type="InterPro" id="IPR058163">
    <property type="entry name" value="LysR-type_TF_proteobact-type"/>
</dbReference>
<comment type="caution">
    <text evidence="6">The sequence shown here is derived from an EMBL/GenBank/DDBJ whole genome shotgun (WGS) entry which is preliminary data.</text>
</comment>
<keyword evidence="7" id="KW-1185">Reference proteome</keyword>
<evidence type="ECO:0000313" key="6">
    <source>
        <dbReference type="EMBL" id="POR51084.1"/>
    </source>
</evidence>
<accession>A0A2S4M8R3</accession>
<proteinExistence type="inferred from homology"/>
<dbReference type="Gene3D" id="1.10.10.10">
    <property type="entry name" value="Winged helix-like DNA-binding domain superfamily/Winged helix DNA-binding domain"/>
    <property type="match status" value="1"/>
</dbReference>
<feature type="domain" description="HTH lysR-type" evidence="5">
    <location>
        <begin position="1"/>
        <end position="60"/>
    </location>
</feature>
<reference evidence="6 7" key="1">
    <citation type="submission" date="2018-01" db="EMBL/GenBank/DDBJ databases">
        <title>Genomic Encyclopedia of Type Strains, Phase III (KMG-III): the genomes of soil and plant-associated and newly described type strains.</title>
        <authorList>
            <person name="Whitman W."/>
        </authorList>
    </citation>
    <scope>NUCLEOTIDE SEQUENCE [LARGE SCALE GENOMIC DNA]</scope>
    <source>
        <strain evidence="6 7">JCM 18070</strain>
    </source>
</reference>
<dbReference type="SUPFAM" id="SSF53850">
    <property type="entry name" value="Periplasmic binding protein-like II"/>
    <property type="match status" value="1"/>
</dbReference>
<dbReference type="PANTHER" id="PTHR30537">
    <property type="entry name" value="HTH-TYPE TRANSCRIPTIONAL REGULATOR"/>
    <property type="match status" value="1"/>
</dbReference>
<gene>
    <name evidence="6" type="ORF">B0G62_107111</name>
</gene>
<dbReference type="RefSeq" id="WP_103705064.1">
    <property type="nucleotide sequence ID" value="NZ_PQGA01000007.1"/>
</dbReference>
<sequence>MQNRLEMLRIFVAAAESESFKAAAAQLGISPQAVTRAVQDLERLHGEVLFHRSTRGIQVTTYGEALANRAKTSVRELDELFLQAPQRQAQELEGIVRLTAPVVLGRRWLMPVLENLSNTHPLLRFDLHLSDARAAVVDDRIDIGVRYGPVHDNRFVARRVAAPEFRIVGTPDLIARHGKPVNIEQLNDLPTTALRDISSGKAWPWYFADGDQLLPASPRFASNDGEAECQAILAGMGFGQIPAYLADQYIADGSLVPVLERFTPEPWEIYVYRPQRGPVPARVRLVFDSLVAAIAKYA</sequence>
<dbReference type="GO" id="GO:0003700">
    <property type="term" value="F:DNA-binding transcription factor activity"/>
    <property type="evidence" value="ECO:0007669"/>
    <property type="project" value="InterPro"/>
</dbReference>
<protein>
    <submittedName>
        <fullName evidence="6">DNA-binding transcriptional LysR family regulator</fullName>
    </submittedName>
</protein>
<keyword evidence="2" id="KW-0805">Transcription regulation</keyword>
<keyword evidence="3 6" id="KW-0238">DNA-binding</keyword>
<dbReference type="Pfam" id="PF00126">
    <property type="entry name" value="HTH_1"/>
    <property type="match status" value="1"/>
</dbReference>
<evidence type="ECO:0000256" key="4">
    <source>
        <dbReference type="ARBA" id="ARBA00023163"/>
    </source>
</evidence>